<dbReference type="FunFam" id="2.40.10.10:FF:000003">
    <property type="entry name" value="Transmembrane serine protease 3"/>
    <property type="match status" value="1"/>
</dbReference>
<dbReference type="SMART" id="SM00020">
    <property type="entry name" value="Tryp_SPc"/>
    <property type="match status" value="1"/>
</dbReference>
<evidence type="ECO:0000256" key="1">
    <source>
        <dbReference type="ARBA" id="ARBA00004613"/>
    </source>
</evidence>
<dbReference type="Proteomes" id="UP000593565">
    <property type="component" value="Unassembled WGS sequence"/>
</dbReference>
<feature type="domain" description="Peptidase S1" evidence="15">
    <location>
        <begin position="303"/>
        <end position="535"/>
    </location>
</feature>
<dbReference type="InterPro" id="IPR003609">
    <property type="entry name" value="Pan_app"/>
</dbReference>
<evidence type="ECO:0000259" key="16">
    <source>
        <dbReference type="PROSITE" id="PS50948"/>
    </source>
</evidence>
<feature type="domain" description="Apple" evidence="16">
    <location>
        <begin position="111"/>
        <end position="196"/>
    </location>
</feature>
<keyword evidence="5 14" id="KW-0732">Signal</keyword>
<dbReference type="InterPro" id="IPR018114">
    <property type="entry name" value="TRYPSIN_HIS"/>
</dbReference>
<dbReference type="PROSITE" id="PS50240">
    <property type="entry name" value="TRYPSIN_DOM"/>
    <property type="match status" value="1"/>
</dbReference>
<dbReference type="Pfam" id="PF14295">
    <property type="entry name" value="PAN_4"/>
    <property type="match status" value="1"/>
</dbReference>
<dbReference type="Pfam" id="PF00024">
    <property type="entry name" value="PAN_1"/>
    <property type="match status" value="2"/>
</dbReference>
<dbReference type="GO" id="GO:0007596">
    <property type="term" value="P:blood coagulation"/>
    <property type="evidence" value="ECO:0007669"/>
    <property type="project" value="UniProtKB-KW"/>
</dbReference>
<keyword evidence="10" id="KW-0865">Zymogen</keyword>
<evidence type="ECO:0000256" key="8">
    <source>
        <dbReference type="ARBA" id="ARBA00022825"/>
    </source>
</evidence>
<protein>
    <submittedName>
        <fullName evidence="17">Uncharacterized protein</fullName>
    </submittedName>
</protein>
<dbReference type="InterPro" id="IPR001254">
    <property type="entry name" value="Trypsin_dom"/>
</dbReference>
<dbReference type="InterPro" id="IPR001314">
    <property type="entry name" value="Peptidase_S1A"/>
</dbReference>
<evidence type="ECO:0000256" key="3">
    <source>
        <dbReference type="ARBA" id="ARBA00022670"/>
    </source>
</evidence>
<name>A0A7J5ZVV5_AMEME</name>
<proteinExistence type="predicted"/>
<dbReference type="PROSITE" id="PS50948">
    <property type="entry name" value="PAN"/>
    <property type="match status" value="1"/>
</dbReference>
<keyword evidence="12" id="KW-0325">Glycoprotein</keyword>
<keyword evidence="4" id="KW-0356">Hemostasis</keyword>
<evidence type="ECO:0000256" key="5">
    <source>
        <dbReference type="ARBA" id="ARBA00022729"/>
    </source>
</evidence>
<comment type="caution">
    <text evidence="17">The sequence shown here is derived from an EMBL/GenBank/DDBJ whole genome shotgun (WGS) entry which is preliminary data.</text>
</comment>
<organism evidence="17 18">
    <name type="scientific">Ameiurus melas</name>
    <name type="common">Black bullhead</name>
    <name type="synonym">Silurus melas</name>
    <dbReference type="NCBI Taxonomy" id="219545"/>
    <lineage>
        <taxon>Eukaryota</taxon>
        <taxon>Metazoa</taxon>
        <taxon>Chordata</taxon>
        <taxon>Craniata</taxon>
        <taxon>Vertebrata</taxon>
        <taxon>Euteleostomi</taxon>
        <taxon>Actinopterygii</taxon>
        <taxon>Neopterygii</taxon>
        <taxon>Teleostei</taxon>
        <taxon>Ostariophysi</taxon>
        <taxon>Siluriformes</taxon>
        <taxon>Ictaluridae</taxon>
        <taxon>Ameiurus</taxon>
    </lineage>
</organism>
<evidence type="ECO:0000313" key="17">
    <source>
        <dbReference type="EMBL" id="KAF4073797.1"/>
    </source>
</evidence>
<dbReference type="SUPFAM" id="SSF50494">
    <property type="entry name" value="Trypsin-like serine proteases"/>
    <property type="match status" value="1"/>
</dbReference>
<keyword evidence="2" id="KW-0964">Secreted</keyword>
<evidence type="ECO:0000256" key="11">
    <source>
        <dbReference type="ARBA" id="ARBA00023157"/>
    </source>
</evidence>
<keyword evidence="8 13" id="KW-0720">Serine protease</keyword>
<dbReference type="Gene3D" id="3.50.4.10">
    <property type="entry name" value="Hepatocyte Growth Factor"/>
    <property type="match status" value="3"/>
</dbReference>
<dbReference type="GO" id="GO:0005576">
    <property type="term" value="C:extracellular region"/>
    <property type="evidence" value="ECO:0007669"/>
    <property type="project" value="UniProtKB-SubCell"/>
</dbReference>
<feature type="signal peptide" evidence="14">
    <location>
        <begin position="1"/>
        <end position="18"/>
    </location>
</feature>
<dbReference type="PRINTS" id="PR00722">
    <property type="entry name" value="CHYMOTRYPSIN"/>
</dbReference>
<sequence>MRVYLLFVLLSVFPESFSKVQELKVDLDFPGDDVLQIYSPDAQHCQLACTQHHSCLFFTFVRADWSTDNRKKCFLKYSWTVPIPPEIRNTPSVISGFSDSLYKAKGTTKECNQEILIDIDYPGDDFENVLAASPQHCQFLCSTHPHCTHFSYSSSKYSTSNTWYNMRCFLKYKQDVSQLVPAKAKESYSGFPSQNCKLSNVWATTRYENIDFFAYDNRHFITGTSEACREMCTADPYCQFYTYTLSSFPDRDYRNKCYVKQVMILPRPEKVVYMPGVVSGFSLRSCNTGTADCGKSDDNKARIFGGSDASTGNWPWQVSLQRRIKHICGGSIITNRWILTAAHCLFQPYTQFSVRVGLTKLSDAGTEYEWENIIIHPNYNTSSLQNDIALIKLKKAITFNNNVRPVCLMEAEKEARFLGKKCTVTGWGRLKSGSFPDILQEAEVPLMSSEVCAKVLSKEDLEPYKVISSNLCAGYPEGGIDTCDGDSGGPLVCKDGSTWYLTGLTSWGVDCAQPNIPGVYTRVSYYIPWIRSVIANA</sequence>
<dbReference type="PROSITE" id="PS00134">
    <property type="entry name" value="TRYPSIN_HIS"/>
    <property type="match status" value="1"/>
</dbReference>
<accession>A0A7J5ZVV5</accession>
<keyword evidence="9" id="KW-0094">Blood coagulation</keyword>
<evidence type="ECO:0000256" key="4">
    <source>
        <dbReference type="ARBA" id="ARBA00022696"/>
    </source>
</evidence>
<keyword evidence="7 13" id="KW-0378">Hydrolase</keyword>
<gene>
    <name evidence="17" type="ORF">AMELA_G00247520</name>
</gene>
<evidence type="ECO:0000256" key="2">
    <source>
        <dbReference type="ARBA" id="ARBA00022525"/>
    </source>
</evidence>
<dbReference type="InterPro" id="IPR043504">
    <property type="entry name" value="Peptidase_S1_PA_chymotrypsin"/>
</dbReference>
<evidence type="ECO:0000256" key="9">
    <source>
        <dbReference type="ARBA" id="ARBA00023084"/>
    </source>
</evidence>
<keyword evidence="11" id="KW-1015">Disulfide bond</keyword>
<dbReference type="InterPro" id="IPR033116">
    <property type="entry name" value="TRYPSIN_SER"/>
</dbReference>
<feature type="chain" id="PRO_5029740627" evidence="14">
    <location>
        <begin position="19"/>
        <end position="537"/>
    </location>
</feature>
<dbReference type="InterPro" id="IPR009003">
    <property type="entry name" value="Peptidase_S1_PA"/>
</dbReference>
<dbReference type="SMART" id="SM00223">
    <property type="entry name" value="APPLE"/>
    <property type="match status" value="3"/>
</dbReference>
<dbReference type="GO" id="GO:0006508">
    <property type="term" value="P:proteolysis"/>
    <property type="evidence" value="ECO:0007669"/>
    <property type="project" value="UniProtKB-KW"/>
</dbReference>
<dbReference type="Pfam" id="PF00089">
    <property type="entry name" value="Trypsin"/>
    <property type="match status" value="1"/>
</dbReference>
<dbReference type="InterPro" id="IPR000177">
    <property type="entry name" value="Apple"/>
</dbReference>
<dbReference type="CDD" id="cd01100">
    <property type="entry name" value="APPLE_Factor_XI_like"/>
    <property type="match status" value="2"/>
</dbReference>
<evidence type="ECO:0000256" key="10">
    <source>
        <dbReference type="ARBA" id="ARBA00023145"/>
    </source>
</evidence>
<evidence type="ECO:0000256" key="13">
    <source>
        <dbReference type="RuleBase" id="RU363034"/>
    </source>
</evidence>
<comment type="subcellular location">
    <subcellularLocation>
        <location evidence="1">Secreted</location>
    </subcellularLocation>
</comment>
<dbReference type="PROSITE" id="PS00135">
    <property type="entry name" value="TRYPSIN_SER"/>
    <property type="match status" value="1"/>
</dbReference>
<evidence type="ECO:0000256" key="7">
    <source>
        <dbReference type="ARBA" id="ARBA00022801"/>
    </source>
</evidence>
<evidence type="ECO:0000256" key="6">
    <source>
        <dbReference type="ARBA" id="ARBA00022737"/>
    </source>
</evidence>
<dbReference type="EMBL" id="JAAGNN010000023">
    <property type="protein sequence ID" value="KAF4073797.1"/>
    <property type="molecule type" value="Genomic_DNA"/>
</dbReference>
<dbReference type="PANTHER" id="PTHR24252:SF7">
    <property type="entry name" value="HYALIN"/>
    <property type="match status" value="1"/>
</dbReference>
<keyword evidence="18" id="KW-1185">Reference proteome</keyword>
<keyword evidence="3 13" id="KW-0645">Protease</keyword>
<evidence type="ECO:0000256" key="14">
    <source>
        <dbReference type="SAM" id="SignalP"/>
    </source>
</evidence>
<evidence type="ECO:0000313" key="18">
    <source>
        <dbReference type="Proteomes" id="UP000593565"/>
    </source>
</evidence>
<dbReference type="PANTHER" id="PTHR24252">
    <property type="entry name" value="ACROSIN-RELATED"/>
    <property type="match status" value="1"/>
</dbReference>
<dbReference type="AlphaFoldDB" id="A0A7J5ZVV5"/>
<dbReference type="CDD" id="cd00190">
    <property type="entry name" value="Tryp_SPc"/>
    <property type="match status" value="1"/>
</dbReference>
<reference evidence="17 18" key="1">
    <citation type="submission" date="2020-02" db="EMBL/GenBank/DDBJ databases">
        <title>A chromosome-scale genome assembly of the black bullhead catfish (Ameiurus melas).</title>
        <authorList>
            <person name="Wen M."/>
            <person name="Zham M."/>
            <person name="Cabau C."/>
            <person name="Klopp C."/>
            <person name="Donnadieu C."/>
            <person name="Roques C."/>
            <person name="Bouchez O."/>
            <person name="Lampietro C."/>
            <person name="Jouanno E."/>
            <person name="Herpin A."/>
            <person name="Louis A."/>
            <person name="Berthelot C."/>
            <person name="Parey E."/>
            <person name="Roest-Crollius H."/>
            <person name="Braasch I."/>
            <person name="Postlethwait J."/>
            <person name="Robinson-Rechavi M."/>
            <person name="Echchiki A."/>
            <person name="Begum T."/>
            <person name="Montfort J."/>
            <person name="Schartl M."/>
            <person name="Bobe J."/>
            <person name="Guiguen Y."/>
        </authorList>
    </citation>
    <scope>NUCLEOTIDE SEQUENCE [LARGE SCALE GENOMIC DNA]</scope>
    <source>
        <strain evidence="17">M_S1</strain>
        <tissue evidence="17">Blood</tissue>
    </source>
</reference>
<keyword evidence="6" id="KW-0677">Repeat</keyword>
<dbReference type="GO" id="GO:0004252">
    <property type="term" value="F:serine-type endopeptidase activity"/>
    <property type="evidence" value="ECO:0007669"/>
    <property type="project" value="InterPro"/>
</dbReference>
<evidence type="ECO:0000259" key="15">
    <source>
        <dbReference type="PROSITE" id="PS50240"/>
    </source>
</evidence>
<dbReference type="Gene3D" id="2.40.10.10">
    <property type="entry name" value="Trypsin-like serine proteases"/>
    <property type="match status" value="1"/>
</dbReference>
<evidence type="ECO:0000256" key="12">
    <source>
        <dbReference type="ARBA" id="ARBA00023180"/>
    </source>
</evidence>